<dbReference type="EC" id="3.5.1.68" evidence="1"/>
<keyword evidence="1" id="KW-0378">Hydrolase</keyword>
<accession>A0A6I6ILX6</accession>
<sequence length="263" mass="29155">MQPVEVVQGDGPIVLGLPHTGTYVPADVRAKLNETGRALADTDWNIHKLYDGLLEGVTTVRATFHRYVIDANRDPSGQSLYPGQNTTGLVPMTDFDGQEIWSVPPSGGEVEYRRELFHAPYHASLQSELERVRATHGVAVLYDCHSIRSRIPFLFEGVLPDFNIGTNDGVTCAPDIAELVETACGRAAGYSSVTNGRFRGGWTTRHYGRPDDGWHAIQMELAQSTYMDEAPPWPYLHDRADRLRVHLKDILAGLDAWARAQST</sequence>
<keyword evidence="2" id="KW-1185">Reference proteome</keyword>
<dbReference type="Gene3D" id="3.40.630.40">
    <property type="entry name" value="Zn-dependent exopeptidases"/>
    <property type="match status" value="1"/>
</dbReference>
<dbReference type="EMBL" id="CP034348">
    <property type="protein sequence ID" value="QGX96871.1"/>
    <property type="molecule type" value="Genomic_DNA"/>
</dbReference>
<proteinExistence type="predicted"/>
<gene>
    <name evidence="1" type="primary">hutG</name>
    <name evidence="1" type="ORF">EI983_00665</name>
</gene>
<protein>
    <submittedName>
        <fullName evidence="1">N-formylglutamate deformylase</fullName>
        <ecNumber evidence="1">3.5.1.68</ecNumber>
    </submittedName>
</protein>
<dbReference type="InterPro" id="IPR010247">
    <property type="entry name" value="HutG_amidohyd"/>
</dbReference>
<name>A0A6I6ILX6_9RHOB</name>
<dbReference type="OrthoDB" id="8716700at2"/>
<evidence type="ECO:0000313" key="2">
    <source>
        <dbReference type="Proteomes" id="UP000428330"/>
    </source>
</evidence>
<dbReference type="AlphaFoldDB" id="A0A6I6ILX6"/>
<dbReference type="Proteomes" id="UP000428330">
    <property type="component" value="Chromosome"/>
</dbReference>
<dbReference type="NCBIfam" id="TIGR02017">
    <property type="entry name" value="hutG_amidohyd"/>
    <property type="match status" value="1"/>
</dbReference>
<organism evidence="1 2">
    <name type="scientific">Roseovarius faecimaris</name>
    <dbReference type="NCBI Taxonomy" id="2494550"/>
    <lineage>
        <taxon>Bacteria</taxon>
        <taxon>Pseudomonadati</taxon>
        <taxon>Pseudomonadota</taxon>
        <taxon>Alphaproteobacteria</taxon>
        <taxon>Rhodobacterales</taxon>
        <taxon>Roseobacteraceae</taxon>
        <taxon>Roseovarius</taxon>
    </lineage>
</organism>
<dbReference type="Pfam" id="PF05013">
    <property type="entry name" value="FGase"/>
    <property type="match status" value="1"/>
</dbReference>
<dbReference type="KEGG" id="rom:EI983_00665"/>
<reference evidence="2" key="1">
    <citation type="submission" date="2018-12" db="EMBL/GenBank/DDBJ databases">
        <title>Complete genome sequence of Roseovarius sp. MME-070.</title>
        <authorList>
            <person name="Nam Y.-D."/>
            <person name="Kang J."/>
            <person name="Chung W.-H."/>
            <person name="Park Y.S."/>
        </authorList>
    </citation>
    <scope>NUCLEOTIDE SEQUENCE [LARGE SCALE GENOMIC DNA]</scope>
    <source>
        <strain evidence="2">MME-070</strain>
    </source>
</reference>
<dbReference type="RefSeq" id="WP_157705327.1">
    <property type="nucleotide sequence ID" value="NZ_CP034348.1"/>
</dbReference>
<dbReference type="GO" id="GO:0050129">
    <property type="term" value="F:N-formylglutamate deformylase activity"/>
    <property type="evidence" value="ECO:0007669"/>
    <property type="project" value="UniProtKB-EC"/>
</dbReference>
<evidence type="ECO:0000313" key="1">
    <source>
        <dbReference type="EMBL" id="QGX96871.1"/>
    </source>
</evidence>
<dbReference type="SUPFAM" id="SSF53187">
    <property type="entry name" value="Zn-dependent exopeptidases"/>
    <property type="match status" value="1"/>
</dbReference>
<dbReference type="InterPro" id="IPR007709">
    <property type="entry name" value="N-FG_amidohydro"/>
</dbReference>